<gene>
    <name evidence="17" type="ORF">K493DRAFT_100637</name>
</gene>
<evidence type="ECO:0000256" key="12">
    <source>
        <dbReference type="ARBA" id="ARBA00023212"/>
    </source>
</evidence>
<dbReference type="GO" id="GO:0005509">
    <property type="term" value="F:calcium ion binding"/>
    <property type="evidence" value="ECO:0007669"/>
    <property type="project" value="InterPro"/>
</dbReference>
<dbReference type="FunFam" id="1.10.238.10:FF:000349">
    <property type="entry name" value="Actin cytoskeleton-regulatory complex protein PAN1"/>
    <property type="match status" value="1"/>
</dbReference>
<feature type="region of interest" description="Disordered" evidence="14">
    <location>
        <begin position="587"/>
        <end position="612"/>
    </location>
</feature>
<feature type="compositionally biased region" description="Low complexity" evidence="14">
    <location>
        <begin position="161"/>
        <end position="172"/>
    </location>
</feature>
<dbReference type="GO" id="GO:0003779">
    <property type="term" value="F:actin binding"/>
    <property type="evidence" value="ECO:0007669"/>
    <property type="project" value="UniProtKB-KW"/>
</dbReference>
<proteinExistence type="inferred from homology"/>
<feature type="region of interest" description="Disordered" evidence="14">
    <location>
        <begin position="422"/>
        <end position="442"/>
    </location>
</feature>
<organism evidence="17 18">
    <name type="scientific">Basidiobolus meristosporus CBS 931.73</name>
    <dbReference type="NCBI Taxonomy" id="1314790"/>
    <lineage>
        <taxon>Eukaryota</taxon>
        <taxon>Fungi</taxon>
        <taxon>Fungi incertae sedis</taxon>
        <taxon>Zoopagomycota</taxon>
        <taxon>Entomophthoromycotina</taxon>
        <taxon>Basidiobolomycetes</taxon>
        <taxon>Basidiobolales</taxon>
        <taxon>Basidiobolaceae</taxon>
        <taxon>Basidiobolus</taxon>
    </lineage>
</organism>
<evidence type="ECO:0000256" key="14">
    <source>
        <dbReference type="SAM" id="MobiDB-lite"/>
    </source>
</evidence>
<evidence type="ECO:0000256" key="13">
    <source>
        <dbReference type="SAM" id="Coils"/>
    </source>
</evidence>
<dbReference type="GO" id="GO:0010008">
    <property type="term" value="C:endosome membrane"/>
    <property type="evidence" value="ECO:0007669"/>
    <property type="project" value="UniProtKB-SubCell"/>
</dbReference>
<dbReference type="InterPro" id="IPR000261">
    <property type="entry name" value="EH_dom"/>
</dbReference>
<dbReference type="GO" id="GO:0030479">
    <property type="term" value="C:actin cortical patch"/>
    <property type="evidence" value="ECO:0007669"/>
    <property type="project" value="UniProtKB-SubCell"/>
</dbReference>
<dbReference type="PROSITE" id="PS50031">
    <property type="entry name" value="EH"/>
    <property type="match status" value="2"/>
</dbReference>
<evidence type="ECO:0000313" key="18">
    <source>
        <dbReference type="Proteomes" id="UP000193498"/>
    </source>
</evidence>
<dbReference type="GO" id="GO:0016197">
    <property type="term" value="P:endosomal transport"/>
    <property type="evidence" value="ECO:0007669"/>
    <property type="project" value="TreeGrafter"/>
</dbReference>
<evidence type="ECO:0000256" key="3">
    <source>
        <dbReference type="ARBA" id="ARBA00004413"/>
    </source>
</evidence>
<dbReference type="OrthoDB" id="1716625at2759"/>
<dbReference type="FunCoup" id="A0A1Y1YRM9">
    <property type="interactions" value="50"/>
</dbReference>
<evidence type="ECO:0000256" key="6">
    <source>
        <dbReference type="ARBA" id="ARBA00022583"/>
    </source>
</evidence>
<feature type="compositionally biased region" description="Basic and acidic residues" evidence="14">
    <location>
        <begin position="602"/>
        <end position="612"/>
    </location>
</feature>
<evidence type="ECO:0000256" key="9">
    <source>
        <dbReference type="ARBA" id="ARBA00023054"/>
    </source>
</evidence>
<protein>
    <recommendedName>
        <fullName evidence="19">Actin cytoskeleton-regulatory complex protein pan1</fullName>
    </recommendedName>
</protein>
<feature type="compositionally biased region" description="Pro residues" evidence="14">
    <location>
        <begin position="941"/>
        <end position="950"/>
    </location>
</feature>
<feature type="domain" description="EH" evidence="15">
    <location>
        <begin position="41"/>
        <end position="123"/>
    </location>
</feature>
<keyword evidence="10" id="KW-0472">Membrane</keyword>
<dbReference type="Gene3D" id="1.10.238.10">
    <property type="entry name" value="EF-hand"/>
    <property type="match status" value="2"/>
</dbReference>
<dbReference type="InterPro" id="IPR002048">
    <property type="entry name" value="EF_hand_dom"/>
</dbReference>
<feature type="compositionally biased region" description="Polar residues" evidence="14">
    <location>
        <begin position="925"/>
        <end position="935"/>
    </location>
</feature>
<evidence type="ECO:0008006" key="19">
    <source>
        <dbReference type="Google" id="ProtNLM"/>
    </source>
</evidence>
<feature type="compositionally biased region" description="Polar residues" evidence="14">
    <location>
        <begin position="794"/>
        <end position="817"/>
    </location>
</feature>
<feature type="compositionally biased region" description="Polar residues" evidence="14">
    <location>
        <begin position="901"/>
        <end position="910"/>
    </location>
</feature>
<feature type="region of interest" description="Disordered" evidence="14">
    <location>
        <begin position="630"/>
        <end position="960"/>
    </location>
</feature>
<feature type="compositionally biased region" description="Basic and acidic residues" evidence="14">
    <location>
        <begin position="849"/>
        <end position="871"/>
    </location>
</feature>
<evidence type="ECO:0000313" key="17">
    <source>
        <dbReference type="EMBL" id="ORY00683.1"/>
    </source>
</evidence>
<feature type="compositionally biased region" description="Low complexity" evidence="14">
    <location>
        <begin position="951"/>
        <end position="960"/>
    </location>
</feature>
<dbReference type="Pfam" id="PF12763">
    <property type="entry name" value="EH"/>
    <property type="match status" value="2"/>
</dbReference>
<dbReference type="SMART" id="SM00027">
    <property type="entry name" value="EH"/>
    <property type="match status" value="2"/>
</dbReference>
<keyword evidence="9 13" id="KW-0175">Coiled coil</keyword>
<keyword evidence="6" id="KW-0254">Endocytosis</keyword>
<sequence length="960" mass="104918">MYNTGSNYGSGPSMGAMNQLQITSGSSGSMLQKLSFLSPGEQQKFEQLYKQSVPDPSQQLTGEAARDIFLRSKLDPEILAQIWSLADVNVSGTLTFAEFALAMYLINMKLTGQNVPTQLPNNLRQEIISAMQASSTGAPSTAYPGYSPSGPTIPGVTTPLGGPMSGMSTSSPQYNGQSQSKPSNPTRSQWAVTVEEKAKFDEIFKSLDNAHSGFLSGEKARQVFTESGLNKSDLAKIWGLADIHNQGKLNSDEFAVAMHLIYAKIGGKEIPKSLPMNLVPPSTKDLSDSVSSLKQMLKTNKSNSLLSSPIPGIPKMDFDLDSADLNAARKAVLQDEDIGYVSSNRRKVGSSPKPASPKISYSERLAKFDVIRKQIKEKKLELEKLSSKTMDSDATVPGNEAELAALKKKILDLQRSINEAPASNTLANGRSEYDPVGSGQERKQLEAEFNELTSELPNLTKKVQSLDEKIAELQLELFKITDAKLHKTAPSKTNLANLFPFKASGSGDSLSEADRLKQKAAEMLAQRMQALTKPNTSANDPSVAEAKKRLDAATDKINQEKRGNEQYIREIEASLRQSQNEIRDIIQRTTQSGGPTSATSLSREDYEREKRKWDSRFGLESETKQFLDELKKIESKPTSPAQSYSSSYSRPSFISSTGADTSSKASPTLSKPSPLASAKSKEEKDRIIKEEAERRLKERQAFFQAQLQKTKEQKQLSQAEKSSDYSAFGKSTTPEQKDGWKSSTASESTNVRKPSDSPQAPTSLSSSAVLSSPPSVSQSEEGLLGGYKTLWLNKPSSTKSEEPTPQSSVPSFISKSKNPFPLHRSPNLPLPRSQNHQTRAVARMRMTQNKKELSESVLKRPSAKREKDKRPTSASRRPSAKPQKQPERKPKIWSLAPSPNPTHRLSSAIPTTCFPDSLLAIAPQNPHTVPRTMNGTSSKSPPTPPPPPPSSTRSSGCLPR</sequence>
<feature type="region of interest" description="Disordered" evidence="14">
    <location>
        <begin position="138"/>
        <end position="189"/>
    </location>
</feature>
<feature type="compositionally biased region" description="Polar residues" evidence="14">
    <location>
        <begin position="173"/>
        <end position="189"/>
    </location>
</feature>
<dbReference type="PANTHER" id="PTHR11216:SF173">
    <property type="entry name" value="ACTIN CYTOSKELETON-REGULATORY COMPLEX PROTEIN PAN1"/>
    <property type="match status" value="1"/>
</dbReference>
<name>A0A1Y1YRM9_9FUNG</name>
<feature type="compositionally biased region" description="Basic and acidic residues" evidence="14">
    <location>
        <begin position="679"/>
        <end position="700"/>
    </location>
</feature>
<evidence type="ECO:0000256" key="5">
    <source>
        <dbReference type="ARBA" id="ARBA00022490"/>
    </source>
</evidence>
<feature type="compositionally biased region" description="Low complexity" evidence="14">
    <location>
        <begin position="636"/>
        <end position="656"/>
    </location>
</feature>
<dbReference type="PROSITE" id="PS50222">
    <property type="entry name" value="EF_HAND_2"/>
    <property type="match status" value="2"/>
</dbReference>
<dbReference type="CDD" id="cd00052">
    <property type="entry name" value="EH"/>
    <property type="match status" value="2"/>
</dbReference>
<evidence type="ECO:0000256" key="4">
    <source>
        <dbReference type="ARBA" id="ARBA00009351"/>
    </source>
</evidence>
<evidence type="ECO:0000259" key="15">
    <source>
        <dbReference type="PROSITE" id="PS50031"/>
    </source>
</evidence>
<evidence type="ECO:0000256" key="2">
    <source>
        <dbReference type="ARBA" id="ARBA00004134"/>
    </source>
</evidence>
<dbReference type="SUPFAM" id="SSF47473">
    <property type="entry name" value="EF-hand"/>
    <property type="match status" value="2"/>
</dbReference>
<dbReference type="EMBL" id="MCFE01000079">
    <property type="protein sequence ID" value="ORY00683.1"/>
    <property type="molecule type" value="Genomic_DNA"/>
</dbReference>
<feature type="compositionally biased region" description="Low complexity" evidence="14">
    <location>
        <begin position="763"/>
        <end position="779"/>
    </location>
</feature>
<comment type="caution">
    <text evidence="17">The sequence shown here is derived from an EMBL/GenBank/DDBJ whole genome shotgun (WGS) entry which is preliminary data.</text>
</comment>
<keyword evidence="5" id="KW-0963">Cytoplasm</keyword>
<evidence type="ECO:0000256" key="10">
    <source>
        <dbReference type="ARBA" id="ARBA00023136"/>
    </source>
</evidence>
<evidence type="ECO:0000256" key="8">
    <source>
        <dbReference type="ARBA" id="ARBA00022753"/>
    </source>
</evidence>
<dbReference type="PANTHER" id="PTHR11216">
    <property type="entry name" value="EH DOMAIN"/>
    <property type="match status" value="1"/>
</dbReference>
<feature type="compositionally biased region" description="Polar residues" evidence="14">
    <location>
        <begin position="657"/>
        <end position="668"/>
    </location>
</feature>
<dbReference type="InParanoid" id="A0A1Y1YRM9"/>
<keyword evidence="11" id="KW-0009">Actin-binding</keyword>
<dbReference type="InterPro" id="IPR011992">
    <property type="entry name" value="EF-hand-dom_pair"/>
</dbReference>
<keyword evidence="8" id="KW-0967">Endosome</keyword>
<keyword evidence="12" id="KW-0206">Cytoskeleton</keyword>
<feature type="domain" description="EH" evidence="15">
    <location>
        <begin position="196"/>
        <end position="285"/>
    </location>
</feature>
<evidence type="ECO:0000256" key="7">
    <source>
        <dbReference type="ARBA" id="ARBA00022737"/>
    </source>
</evidence>
<dbReference type="Proteomes" id="UP000193498">
    <property type="component" value="Unassembled WGS sequence"/>
</dbReference>
<dbReference type="SMART" id="SM00054">
    <property type="entry name" value="EFh"/>
    <property type="match status" value="3"/>
</dbReference>
<comment type="similarity">
    <text evidence="4">Belongs to the PAN1 family.</text>
</comment>
<evidence type="ECO:0000259" key="16">
    <source>
        <dbReference type="PROSITE" id="PS50222"/>
    </source>
</evidence>
<evidence type="ECO:0000256" key="11">
    <source>
        <dbReference type="ARBA" id="ARBA00023203"/>
    </source>
</evidence>
<accession>A0A1Y1YRM9</accession>
<dbReference type="GO" id="GO:0005886">
    <property type="term" value="C:plasma membrane"/>
    <property type="evidence" value="ECO:0007669"/>
    <property type="project" value="UniProtKB-SubCell"/>
</dbReference>
<feature type="domain" description="EF-hand" evidence="16">
    <location>
        <begin position="74"/>
        <end position="109"/>
    </location>
</feature>
<feature type="domain" description="EF-hand" evidence="16">
    <location>
        <begin position="195"/>
        <end position="230"/>
    </location>
</feature>
<dbReference type="AlphaFoldDB" id="A0A1Y1YRM9"/>
<comment type="subcellular location">
    <subcellularLocation>
        <location evidence="3">Cell membrane</location>
        <topology evidence="3">Peripheral membrane protein</topology>
        <orientation evidence="3">Cytoplasmic side</orientation>
    </subcellularLocation>
    <subcellularLocation>
        <location evidence="2">Cytoplasm</location>
        <location evidence="2">Cytoskeleton</location>
        <location evidence="2">Actin patch</location>
    </subcellularLocation>
    <subcellularLocation>
        <location evidence="1">Endosome membrane</location>
        <topology evidence="1">Peripheral membrane protein</topology>
        <orientation evidence="1">Cytoplasmic side</orientation>
    </subcellularLocation>
</comment>
<reference evidence="17 18" key="1">
    <citation type="submission" date="2016-07" db="EMBL/GenBank/DDBJ databases">
        <title>Pervasive Adenine N6-methylation of Active Genes in Fungi.</title>
        <authorList>
            <consortium name="DOE Joint Genome Institute"/>
            <person name="Mondo S.J."/>
            <person name="Dannebaum R.O."/>
            <person name="Kuo R.C."/>
            <person name="Labutti K."/>
            <person name="Haridas S."/>
            <person name="Kuo A."/>
            <person name="Salamov A."/>
            <person name="Ahrendt S.R."/>
            <person name="Lipzen A."/>
            <person name="Sullivan W."/>
            <person name="Andreopoulos W.B."/>
            <person name="Clum A."/>
            <person name="Lindquist E."/>
            <person name="Daum C."/>
            <person name="Ramamoorthy G.K."/>
            <person name="Gryganskyi A."/>
            <person name="Culley D."/>
            <person name="Magnuson J.K."/>
            <person name="James T.Y."/>
            <person name="O'Malley M.A."/>
            <person name="Stajich J.E."/>
            <person name="Spatafora J.W."/>
            <person name="Visel A."/>
            <person name="Grigoriev I.V."/>
        </authorList>
    </citation>
    <scope>NUCLEOTIDE SEQUENCE [LARGE SCALE GENOMIC DNA]</scope>
    <source>
        <strain evidence="17 18">CBS 931.73</strain>
    </source>
</reference>
<feature type="coiled-coil region" evidence="13">
    <location>
        <begin position="442"/>
        <end position="483"/>
    </location>
</feature>
<dbReference type="GO" id="GO:0006897">
    <property type="term" value="P:endocytosis"/>
    <property type="evidence" value="ECO:0007669"/>
    <property type="project" value="UniProtKB-KW"/>
</dbReference>
<keyword evidence="18" id="KW-1185">Reference proteome</keyword>
<feature type="compositionally biased region" description="Polar residues" evidence="14">
    <location>
        <begin position="741"/>
        <end position="762"/>
    </location>
</feature>
<evidence type="ECO:0000256" key="1">
    <source>
        <dbReference type="ARBA" id="ARBA00004125"/>
    </source>
</evidence>
<dbReference type="STRING" id="1314790.A0A1Y1YRM9"/>
<feature type="compositionally biased region" description="Low complexity" evidence="14">
    <location>
        <begin position="669"/>
        <end position="678"/>
    </location>
</feature>
<keyword evidence="7" id="KW-0677">Repeat</keyword>
<feature type="compositionally biased region" description="Polar residues" evidence="14">
    <location>
        <begin position="587"/>
        <end position="601"/>
    </location>
</feature>